<gene>
    <name evidence="8" type="ORF">GOMPHAMPRED_000365</name>
</gene>
<feature type="domain" description="FAD-binding" evidence="7">
    <location>
        <begin position="6"/>
        <end position="360"/>
    </location>
</feature>
<evidence type="ECO:0000256" key="4">
    <source>
        <dbReference type="ARBA" id="ARBA00023002"/>
    </source>
</evidence>
<accession>A0A8H3I3T7</accession>
<keyword evidence="2" id="KW-0285">Flavoprotein</keyword>
<keyword evidence="9" id="KW-1185">Reference proteome</keyword>
<dbReference type="OrthoDB" id="2690153at2759"/>
<keyword evidence="4" id="KW-0560">Oxidoreductase</keyword>
<feature type="transmembrane region" description="Helical" evidence="6">
    <location>
        <begin position="7"/>
        <end position="27"/>
    </location>
</feature>
<sequence length="545" mass="60246">MSKTIETSVVIIGGSIVGLATSAFLAYRKVPHILIEKHAGSAAHPRAIGFTTRTVELLRMLDADAQTQGTTFNRPPRRIQVESLAGKWEEEKHWGKKPHGPPSGVKGGSDPNSGVLSPVTGVALSQDKMEPIFRKRAVELGAEHYLGWKMTSCSQTHSGVEVTAMSKTNEEIKVQAKYLIAADGSASPLRESLNITRHGVGLMRSISSILFRCEGIRKYLEKGFSQFEIKRDGFEAFLVSYPDGRWALMTYKQDDARLSDTEQKDLIRQVTGENLLDSDIEIVAHGGWDLAAFISDQYQSGRIFLVGDAAHTLPPTRGGYGANTGIADGHDLAWKIASVLSGESDPYLLDTYEPERRPLALTRHNQVFARPDYKEYLKTSEWKLPEGTEVIDDSAMEFGQLYRSNAILGSEDLSLPEAQTPAEWAGQPGTRAAHFWIKQHEQRKSIMDLFYKHWVVLSQNRAWKDAEREAAEKCGITTSFVQIGADVVEEEEGNFERFYGVGKTGAVLVRPDGYIAWRCAEGPDNAGNVLAAALSKVAHAQRKKN</sequence>
<evidence type="ECO:0000256" key="5">
    <source>
        <dbReference type="SAM" id="MobiDB-lite"/>
    </source>
</evidence>
<name>A0A8H3I3T7_9LECA</name>
<evidence type="ECO:0000259" key="7">
    <source>
        <dbReference type="Pfam" id="PF01494"/>
    </source>
</evidence>
<feature type="region of interest" description="Disordered" evidence="5">
    <location>
        <begin position="88"/>
        <end position="118"/>
    </location>
</feature>
<keyword evidence="6" id="KW-0472">Membrane</keyword>
<evidence type="ECO:0000256" key="6">
    <source>
        <dbReference type="SAM" id="Phobius"/>
    </source>
</evidence>
<dbReference type="Gene3D" id="3.30.9.10">
    <property type="entry name" value="D-Amino Acid Oxidase, subunit A, domain 2"/>
    <property type="match status" value="1"/>
</dbReference>
<dbReference type="Gene3D" id="3.40.30.120">
    <property type="match status" value="1"/>
</dbReference>
<dbReference type="GO" id="GO:0016709">
    <property type="term" value="F:oxidoreductase activity, acting on paired donors, with incorporation or reduction of molecular oxygen, NAD(P)H as one donor, and incorporation of one atom of oxygen"/>
    <property type="evidence" value="ECO:0007669"/>
    <property type="project" value="UniProtKB-ARBA"/>
</dbReference>
<evidence type="ECO:0000256" key="1">
    <source>
        <dbReference type="ARBA" id="ARBA00001974"/>
    </source>
</evidence>
<dbReference type="SUPFAM" id="SSF51905">
    <property type="entry name" value="FAD/NAD(P)-binding domain"/>
    <property type="match status" value="1"/>
</dbReference>
<reference evidence="8" key="1">
    <citation type="submission" date="2021-03" db="EMBL/GenBank/DDBJ databases">
        <authorList>
            <person name="Tagirdzhanova G."/>
        </authorList>
    </citation>
    <scope>NUCLEOTIDE SEQUENCE</scope>
</reference>
<dbReference type="PRINTS" id="PR00420">
    <property type="entry name" value="RNGMNOXGNASE"/>
</dbReference>
<dbReference type="InterPro" id="IPR036188">
    <property type="entry name" value="FAD/NAD-bd_sf"/>
</dbReference>
<dbReference type="InterPro" id="IPR050641">
    <property type="entry name" value="RIFMO-like"/>
</dbReference>
<evidence type="ECO:0000256" key="2">
    <source>
        <dbReference type="ARBA" id="ARBA00022630"/>
    </source>
</evidence>
<evidence type="ECO:0000256" key="3">
    <source>
        <dbReference type="ARBA" id="ARBA00022827"/>
    </source>
</evidence>
<dbReference type="PANTHER" id="PTHR43004">
    <property type="entry name" value="TRK SYSTEM POTASSIUM UPTAKE PROTEIN"/>
    <property type="match status" value="1"/>
</dbReference>
<dbReference type="Pfam" id="PF01494">
    <property type="entry name" value="FAD_binding_3"/>
    <property type="match status" value="1"/>
</dbReference>
<evidence type="ECO:0000313" key="8">
    <source>
        <dbReference type="EMBL" id="CAF9903548.1"/>
    </source>
</evidence>
<keyword evidence="6" id="KW-1133">Transmembrane helix</keyword>
<dbReference type="AlphaFoldDB" id="A0A8H3I3T7"/>
<dbReference type="PANTHER" id="PTHR43004:SF19">
    <property type="entry name" value="BINDING MONOOXYGENASE, PUTATIVE (JCVI)-RELATED"/>
    <property type="match status" value="1"/>
</dbReference>
<proteinExistence type="predicted"/>
<evidence type="ECO:0000313" key="9">
    <source>
        <dbReference type="Proteomes" id="UP000664169"/>
    </source>
</evidence>
<organism evidence="8 9">
    <name type="scientific">Gomphillus americanus</name>
    <dbReference type="NCBI Taxonomy" id="1940652"/>
    <lineage>
        <taxon>Eukaryota</taxon>
        <taxon>Fungi</taxon>
        <taxon>Dikarya</taxon>
        <taxon>Ascomycota</taxon>
        <taxon>Pezizomycotina</taxon>
        <taxon>Lecanoromycetes</taxon>
        <taxon>OSLEUM clade</taxon>
        <taxon>Ostropomycetidae</taxon>
        <taxon>Ostropales</taxon>
        <taxon>Graphidaceae</taxon>
        <taxon>Gomphilloideae</taxon>
        <taxon>Gomphillus</taxon>
    </lineage>
</organism>
<dbReference type="Gene3D" id="3.50.50.60">
    <property type="entry name" value="FAD/NAD(P)-binding domain"/>
    <property type="match status" value="1"/>
</dbReference>
<keyword evidence="6" id="KW-0812">Transmembrane</keyword>
<keyword evidence="3" id="KW-0274">FAD</keyword>
<comment type="cofactor">
    <cofactor evidence="1">
        <name>FAD</name>
        <dbReference type="ChEBI" id="CHEBI:57692"/>
    </cofactor>
</comment>
<dbReference type="Pfam" id="PF21274">
    <property type="entry name" value="Rng_hyd_C"/>
    <property type="match status" value="1"/>
</dbReference>
<dbReference type="Proteomes" id="UP000664169">
    <property type="component" value="Unassembled WGS sequence"/>
</dbReference>
<dbReference type="EMBL" id="CAJPDQ010000001">
    <property type="protein sequence ID" value="CAF9903548.1"/>
    <property type="molecule type" value="Genomic_DNA"/>
</dbReference>
<protein>
    <recommendedName>
        <fullName evidence="7">FAD-binding domain-containing protein</fullName>
    </recommendedName>
</protein>
<comment type="caution">
    <text evidence="8">The sequence shown here is derived from an EMBL/GenBank/DDBJ whole genome shotgun (WGS) entry which is preliminary data.</text>
</comment>
<dbReference type="InterPro" id="IPR002938">
    <property type="entry name" value="FAD-bd"/>
</dbReference>
<dbReference type="GO" id="GO:0071949">
    <property type="term" value="F:FAD binding"/>
    <property type="evidence" value="ECO:0007669"/>
    <property type="project" value="InterPro"/>
</dbReference>